<dbReference type="SMART" id="SM00642">
    <property type="entry name" value="Aamy"/>
    <property type="match status" value="1"/>
</dbReference>
<accession>A0A0G2EBL8</accession>
<sequence length="2326" mass="261552">MRDGGDLQGLLDTLDYLHGMGIRGIYLAGPPLINQPWGADGYSILDHSLLDFHYGTLKLWRKAITEIHERGMYVVMDNTMGTMGNLLGFKGYFNTSTPFTVNEHHVQWVSSRRYLDFDFSNDYNETCDYPAFWKESGYPVSDSVNDRLTGCYNSEFDQYGDVEAFGVFPNWERQLSRFASVQDRLREWHPPVREKLQTFGCIYIASLDVDGFRYDKATQATVDALSEYNHKVRQCARRFGKKNFFLPGEITLGNTFGATYIGRGRQPDMLPNDTKTAISLTVNSSDKYFIRDAGYVGLDSAAFHYSVYRYLERFLGMNGDLTAAYDTPSNWVDAWNEILITNDLINAETGVFDPRHMFGTLNQDLFRWPAIEYGTRRQLLGNFITTIHMPGIPLLLWGEEQAFYVLDNTADNYIYGRSPMSSSLAWQTHGCYSLDPYSSQFYKMPIESAADGCHDDWISQDHRDPTHPVRNILKRMYHLRDVYPVLNDGVYLEQLSNMTSDLYYVGSSGTATETGLWSTVRSAYSGVQDFSDQTYGNQSIWLVYTNENHTRNFEFDCTDDSTVRETTALLSPFSTGTVVKNLFYPYDEQTLSSSKLYLGLDGSAKASGCLSNLTMDAWEFRAYVPIDSWVEAIPMLTNFSPGHDKRLLSNVSSEETETITVELEFSTEMDCDDVTSSITFNSTSSTGSTPSIDESTISCGNMSQVSSSELPGEMPSTWIWTAELTNVAHGIHQITVNNATSSAGVVTNSTDHLMFRIGASDNPIVFPRSANYSSKLLYQYDNGSLYVSQKAPGADKWRYSTNFGSSFSDWLDYTSGNITITENSWTGTDKQKWKGKHVRVEYWNRIAGSSDHVQEGDLNWDGQSRRWPHMFLAGDFNQYGYDSGLSNEFKQNSSGAWNFHFMTEWPTTAQVNIWGMNPDKQPDQTYVFGDANNDHILDRQMPNALESTVINITSSPPRPYLAWRIAVDDANMSFALYPAGSEYLQMGLFFLLWIVPPITGVLLILVFMQSFYKVKFNKKGVTDRRGFHLLGSGREKFNESFGPLMTLVNKSGLLRTSPDADAVATDRRRMVLIATIEYEIEDWDVKIKIGGLGVMAQLMAKHLGHEDLIWVVPCVGGVNYPFDQPAEPITVTILGNAYEIAVQYHVVRNITYVLLDAPVFRQQTKTDPYPARMDDLDSAIYYSAWNQSIAAVIKRFPVDIYHINDYHGSLAPIYLLPGTVPACLSLHNAEFQGLWPIRTDKELEEVCSVFNLLPTNIKKYVQFGQVFNMLHAGVSYLRIHQHGFGAVGVSKKYGKRSYARYPIFWGLKKIGNLPNPDPTDTGEWNQQTISQAKKGIQIDPEFESKKGEWRKQAQEWAGLSIDPSAELFVFVGRWSMQKGVDLIADVFPSVLEAHSNVQLLCVGPVIDLYGKFAALKLQRMMELYPGRVFAKPEFTALPPFIFSGAEFALIPSRDEPFGLVAVEFGRKGALGVGARVGGLGQMPGWWYTVESTSTSHLQTQFKLAIKEALSSKTKTRAMMRARSARQRFPVVQWITELNLLQSTAIRVHHNTPQTHLQRDRHDSFQDSRPQTPSFVTSMASGPGTRASSFSGIDPTVMPSHTDLRTQNPEMEADAVELDGKTQTGLRRKLSLGVRYGPGALAPPERGRNRSQSRNQSVIMEFDNETAERNALRYDDADDEYDPMASYYGQEEYIMPYNGVPAQRYETGDAVITPLREPTLPVLFDPSRPLPSPGFQDGLSPPATPGATLLPPRPSFLSSHNQMNRFSSASTLSVDMVVGDKKDYNLQEVVPVFTDSTGEFTNKFSTKLADLSGANSEDQLCIEQYLEQAEKKWFERFRKEKLKRRQSSASLLSMGKNSKIASPLNSDHDGSDGSGQDEFFDDEFHLSSGYKPPTGIKRFFLRRIGDWPVYSIFMALGQIISANSYQVTLLSGQVGETATKLYAIAVVYLIASIVWWLSFRQFKAVVSLSVPFLFYGLAFVIIGVSPFISDGRTFVRNLGLGFYSFASASGSVFFAMNFGDESGAPIKSWVFRATLIQGTQQIYVAALWFWGDKLSEAQANNETWSFSNTWKMAAVCLPLALLCFIVGVLMAVGLPDYYRQAPGKIPSFYRSVWRRKVVVWFFIAVYIQNLFLSAPYGRNWKFLWSSDHATAWQVAILVFFFFIVVWALFLYVFSLLAREHSWIVPIFAIGLGAPRWAQIWWGTSNIGLYVPWAHGYVFGALVSRSLWLWLGVLDAVQGVGFGMILLQTLTRVHVCFTLLAAQVIGSIGTIMGRALAPNKLGPGPISPDISLGASAILNAWFFIALILQLLICVGFLMFFRKEQLSKP</sequence>
<gene>
    <name evidence="10" type="ORF">UCRPC4_g04406</name>
</gene>
<evidence type="ECO:0000256" key="8">
    <source>
        <dbReference type="SAM" id="Phobius"/>
    </source>
</evidence>
<dbReference type="Pfam" id="PF26122">
    <property type="entry name" value="CBM_Mok13"/>
    <property type="match status" value="1"/>
</dbReference>
<dbReference type="InterPro" id="IPR058659">
    <property type="entry name" value="Mok11-13/Ags1-like_CBM"/>
</dbReference>
<dbReference type="EC" id="2.4.1.183" evidence="2"/>
<feature type="transmembrane region" description="Helical" evidence="8">
    <location>
        <begin position="2181"/>
        <end position="2200"/>
    </location>
</feature>
<reference evidence="10 11" key="1">
    <citation type="submission" date="2015-05" db="EMBL/GenBank/DDBJ databases">
        <title>Distinctive expansion of gene families associated with plant cell wall degradation and secondary metabolism in the genomes of grapevine trunk pathogens.</title>
        <authorList>
            <person name="Lawrence D.P."/>
            <person name="Travadon R."/>
            <person name="Rolshausen P.E."/>
            <person name="Baumgartner K."/>
        </authorList>
    </citation>
    <scope>NUCLEOTIDE SEQUENCE [LARGE SCALE GENOMIC DNA]</scope>
    <source>
        <strain evidence="10">UCRPC4</strain>
    </source>
</reference>
<dbReference type="PANTHER" id="PTHR47182:SF2">
    <property type="entry name" value="CELL WALL ALPHA-1,3-GLUCAN SYNTHASE AGS1"/>
    <property type="match status" value="1"/>
</dbReference>
<keyword evidence="8" id="KW-1133">Transmembrane helix</keyword>
<keyword evidence="8" id="KW-0472">Membrane</keyword>
<dbReference type="Pfam" id="PF00534">
    <property type="entry name" value="Glycos_transf_1"/>
    <property type="match status" value="1"/>
</dbReference>
<reference evidence="10 11" key="2">
    <citation type="submission" date="2015-05" db="EMBL/GenBank/DDBJ databases">
        <authorList>
            <person name="Morales-Cruz A."/>
            <person name="Amrine K.C."/>
            <person name="Cantu D."/>
        </authorList>
    </citation>
    <scope>NUCLEOTIDE SEQUENCE [LARGE SCALE GENOMIC DNA]</scope>
    <source>
        <strain evidence="10">UCRPC4</strain>
    </source>
</reference>
<feature type="transmembrane region" description="Helical" evidence="8">
    <location>
        <begin position="1938"/>
        <end position="1956"/>
    </location>
</feature>
<protein>
    <recommendedName>
        <fullName evidence="2">alpha-1,3-glucan synthase</fullName>
        <ecNumber evidence="2">2.4.1.183</ecNumber>
    </recommendedName>
</protein>
<dbReference type="InterPro" id="IPR058657">
    <property type="entry name" value="Mok11-13/Ags1-like_Ig"/>
</dbReference>
<dbReference type="FunFam" id="3.20.20.80:FF:000073">
    <property type="entry name" value="Alpha-1,3-glucan synthase Ags2"/>
    <property type="match status" value="1"/>
</dbReference>
<feature type="transmembrane region" description="Helical" evidence="8">
    <location>
        <begin position="2116"/>
        <end position="2136"/>
    </location>
</feature>
<dbReference type="InterPro" id="IPR058654">
    <property type="entry name" value="Mok11-14/Ags1-like_TM"/>
</dbReference>
<evidence type="ECO:0000256" key="3">
    <source>
        <dbReference type="ARBA" id="ARBA00022676"/>
    </source>
</evidence>
<dbReference type="GO" id="GO:0070600">
    <property type="term" value="P:fungal-type cell wall (1-&gt;3)-alpha-glucan biosynthetic process"/>
    <property type="evidence" value="ECO:0007669"/>
    <property type="project" value="TreeGrafter"/>
</dbReference>
<feature type="transmembrane region" description="Helical" evidence="8">
    <location>
        <begin position="2295"/>
        <end position="2318"/>
    </location>
</feature>
<dbReference type="OrthoDB" id="512920at2759"/>
<dbReference type="GO" id="GO:0047657">
    <property type="term" value="F:alpha-1,3-glucan synthase activity"/>
    <property type="evidence" value="ECO:0007669"/>
    <property type="project" value="UniProtKB-EC"/>
</dbReference>
<dbReference type="SUPFAM" id="SSF51445">
    <property type="entry name" value="(Trans)glycosidases"/>
    <property type="match status" value="1"/>
</dbReference>
<dbReference type="SUPFAM" id="SSF53756">
    <property type="entry name" value="UDP-Glycosyltransferase/glycogen phosphorylase"/>
    <property type="match status" value="1"/>
</dbReference>
<evidence type="ECO:0000256" key="1">
    <source>
        <dbReference type="ARBA" id="ARBA00006122"/>
    </source>
</evidence>
<evidence type="ECO:0000256" key="5">
    <source>
        <dbReference type="ARBA" id="ARBA00023316"/>
    </source>
</evidence>
<feature type="transmembrane region" description="Helical" evidence="8">
    <location>
        <begin position="1906"/>
        <end position="1926"/>
    </location>
</feature>
<dbReference type="Pfam" id="PF00128">
    <property type="entry name" value="Alpha-amylase"/>
    <property type="match status" value="1"/>
</dbReference>
<keyword evidence="8" id="KW-0812">Transmembrane</keyword>
<name>A0A0G2EBL8_PHACM</name>
<dbReference type="CDD" id="cd03791">
    <property type="entry name" value="GT5_Glycogen_synthase_DULL1-like"/>
    <property type="match status" value="1"/>
</dbReference>
<feature type="transmembrane region" description="Helical" evidence="8">
    <location>
        <begin position="2225"/>
        <end position="2245"/>
    </location>
</feature>
<dbReference type="Pfam" id="PF08323">
    <property type="entry name" value="Glyco_transf_5"/>
    <property type="match status" value="1"/>
</dbReference>
<feature type="transmembrane region" description="Helical" evidence="8">
    <location>
        <begin position="2029"/>
        <end position="2049"/>
    </location>
</feature>
<comment type="similarity">
    <text evidence="1">Belongs to the glycosyltransferase group 1 family.</text>
</comment>
<dbReference type="Pfam" id="PF26114">
    <property type="entry name" value="Ig_2_Mok13"/>
    <property type="match status" value="1"/>
</dbReference>
<feature type="transmembrane region" description="Helical" evidence="8">
    <location>
        <begin position="2252"/>
        <end position="2275"/>
    </location>
</feature>
<feature type="transmembrane region" description="Helical" evidence="8">
    <location>
        <begin position="1963"/>
        <end position="1987"/>
    </location>
</feature>
<dbReference type="FunFam" id="3.40.50.2000:FF:000058">
    <property type="entry name" value="Alpha-1,3-glucan synthase Ags1"/>
    <property type="match status" value="1"/>
</dbReference>
<feature type="transmembrane region" description="Helical" evidence="8">
    <location>
        <begin position="2148"/>
        <end position="2172"/>
    </location>
</feature>
<dbReference type="Proteomes" id="UP000053317">
    <property type="component" value="Unassembled WGS sequence"/>
</dbReference>
<dbReference type="FunFam" id="3.40.50.2000:FF:000052">
    <property type="entry name" value="Alpha-1,3-glucan synthase Ags2"/>
    <property type="match status" value="1"/>
</dbReference>
<proteinExistence type="inferred from homology"/>
<keyword evidence="11" id="KW-1185">Reference proteome</keyword>
<comment type="catalytic activity">
    <reaction evidence="6">
        <text>[(1-&gt;3)-alpha-D-glucosyl](n) + UDP-alpha-D-glucose = [(1-&gt;3)-alpha-D-glucosyl](n+1) + UDP + H(+)</text>
        <dbReference type="Rhea" id="RHEA:19749"/>
        <dbReference type="Rhea" id="RHEA-COMP:11150"/>
        <dbReference type="Rhea" id="RHEA-COMP:11151"/>
        <dbReference type="ChEBI" id="CHEBI:15378"/>
        <dbReference type="ChEBI" id="CHEBI:28100"/>
        <dbReference type="ChEBI" id="CHEBI:58223"/>
        <dbReference type="ChEBI" id="CHEBI:58885"/>
        <dbReference type="EC" id="2.4.1.183"/>
    </reaction>
</comment>
<dbReference type="Pfam" id="PF26108">
    <property type="entry name" value="GH_Mok13"/>
    <property type="match status" value="1"/>
</dbReference>
<evidence type="ECO:0000313" key="11">
    <source>
        <dbReference type="Proteomes" id="UP000053317"/>
    </source>
</evidence>
<feature type="transmembrane region" description="Helical" evidence="8">
    <location>
        <begin position="983"/>
        <end position="1008"/>
    </location>
</feature>
<dbReference type="InterPro" id="IPR001296">
    <property type="entry name" value="Glyco_trans_1"/>
</dbReference>
<dbReference type="Pfam" id="PF26127">
    <property type="entry name" value="12TM_Mok13"/>
    <property type="match status" value="1"/>
</dbReference>
<evidence type="ECO:0000256" key="7">
    <source>
        <dbReference type="SAM" id="MobiDB-lite"/>
    </source>
</evidence>
<feature type="compositionally biased region" description="Basic and acidic residues" evidence="7">
    <location>
        <begin position="1556"/>
        <end position="1565"/>
    </location>
</feature>
<dbReference type="InterPro" id="IPR058658">
    <property type="entry name" value="Mok11-13/Ags1-like_Ig_2"/>
</dbReference>
<dbReference type="InterPro" id="IPR006047">
    <property type="entry name" value="GH13_cat_dom"/>
</dbReference>
<organism evidence="10 11">
    <name type="scientific">Phaeomoniella chlamydospora</name>
    <name type="common">Phaeoacremonium chlamydosporum</name>
    <dbReference type="NCBI Taxonomy" id="158046"/>
    <lineage>
        <taxon>Eukaryota</taxon>
        <taxon>Fungi</taxon>
        <taxon>Dikarya</taxon>
        <taxon>Ascomycota</taxon>
        <taxon>Pezizomycotina</taxon>
        <taxon>Eurotiomycetes</taxon>
        <taxon>Chaetothyriomycetidae</taxon>
        <taxon>Phaeomoniellales</taxon>
        <taxon>Phaeomoniellaceae</taxon>
        <taxon>Phaeomoniella</taxon>
    </lineage>
</organism>
<dbReference type="InterPro" id="IPR013534">
    <property type="entry name" value="Starch_synth_cat_dom"/>
</dbReference>
<dbReference type="InterPro" id="IPR058656">
    <property type="entry name" value="Mok11-13/Ags1-like_GH"/>
</dbReference>
<evidence type="ECO:0000259" key="9">
    <source>
        <dbReference type="SMART" id="SM00642"/>
    </source>
</evidence>
<dbReference type="InterPro" id="IPR058655">
    <property type="entry name" value="Mok11-14/Ags1-like"/>
</dbReference>
<keyword evidence="3" id="KW-0328">Glycosyltransferase</keyword>
<feature type="region of interest" description="Disordered" evidence="7">
    <location>
        <begin position="1634"/>
        <end position="1656"/>
    </location>
</feature>
<feature type="transmembrane region" description="Helical" evidence="8">
    <location>
        <begin position="1999"/>
        <end position="2017"/>
    </location>
</feature>
<dbReference type="EMBL" id="LCWF01000106">
    <property type="protein sequence ID" value="KKY19706.1"/>
    <property type="molecule type" value="Genomic_DNA"/>
</dbReference>
<evidence type="ECO:0000313" key="10">
    <source>
        <dbReference type="EMBL" id="KKY19706.1"/>
    </source>
</evidence>
<evidence type="ECO:0000256" key="4">
    <source>
        <dbReference type="ARBA" id="ARBA00022679"/>
    </source>
</evidence>
<evidence type="ECO:0000256" key="2">
    <source>
        <dbReference type="ARBA" id="ARBA00012688"/>
    </source>
</evidence>
<keyword evidence="5" id="KW-0961">Cell wall biogenesis/degradation</keyword>
<dbReference type="PANTHER" id="PTHR47182">
    <property type="entry name" value="CELL WALL ALPHA-1,3-GLUCAN SYNTHASE AGS1-RELATED"/>
    <property type="match status" value="1"/>
</dbReference>
<comment type="caution">
    <text evidence="10">The sequence shown here is derived from an EMBL/GenBank/DDBJ whole genome shotgun (WGS) entry which is preliminary data.</text>
</comment>
<feature type="compositionally biased region" description="Polar residues" evidence="7">
    <location>
        <begin position="1566"/>
        <end position="1590"/>
    </location>
</feature>
<dbReference type="GO" id="GO:0009277">
    <property type="term" value="C:fungal-type cell wall"/>
    <property type="evidence" value="ECO:0007669"/>
    <property type="project" value="TreeGrafter"/>
</dbReference>
<keyword evidence="4" id="KW-0808">Transferase</keyword>
<evidence type="ECO:0000256" key="6">
    <source>
        <dbReference type="ARBA" id="ARBA00048960"/>
    </source>
</evidence>
<dbReference type="InterPro" id="IPR017853">
    <property type="entry name" value="GH"/>
</dbReference>
<dbReference type="Pfam" id="PF26111">
    <property type="entry name" value="Ig_Mok13"/>
    <property type="match status" value="1"/>
</dbReference>
<dbReference type="Gene3D" id="3.40.50.2000">
    <property type="entry name" value="Glycogen Phosphorylase B"/>
    <property type="match status" value="2"/>
</dbReference>
<feature type="transmembrane region" description="Helical" evidence="8">
    <location>
        <begin position="2069"/>
        <end position="2096"/>
    </location>
</feature>
<dbReference type="Gene3D" id="3.20.20.80">
    <property type="entry name" value="Glycosidases"/>
    <property type="match status" value="1"/>
</dbReference>
<feature type="region of interest" description="Disordered" evidence="7">
    <location>
        <begin position="1552"/>
        <end position="1603"/>
    </location>
</feature>
<feature type="domain" description="Glycosyl hydrolase family 13 catalytic" evidence="9">
    <location>
        <begin position="1"/>
        <end position="427"/>
    </location>
</feature>